<evidence type="ECO:0000256" key="5">
    <source>
        <dbReference type="SAM" id="Phobius"/>
    </source>
</evidence>
<dbReference type="Gene3D" id="3.40.190.10">
    <property type="entry name" value="Periplasmic binding protein-like II"/>
    <property type="match status" value="2"/>
</dbReference>
<comment type="similarity">
    <text evidence="1">Belongs to the bacterial solute-binding protein 1 family.</text>
</comment>
<evidence type="ECO:0000256" key="1">
    <source>
        <dbReference type="ARBA" id="ARBA00008520"/>
    </source>
</evidence>
<feature type="compositionally biased region" description="Basic and acidic residues" evidence="4">
    <location>
        <begin position="9"/>
        <end position="18"/>
    </location>
</feature>
<accession>A0A8J8GSG7</accession>
<dbReference type="Pfam" id="PF01547">
    <property type="entry name" value="SBP_bac_1"/>
    <property type="match status" value="1"/>
</dbReference>
<dbReference type="OrthoDB" id="301652at2157"/>
<dbReference type="SUPFAM" id="SSF53850">
    <property type="entry name" value="Periplasmic binding protein-like II"/>
    <property type="match status" value="1"/>
</dbReference>
<reference evidence="6" key="1">
    <citation type="submission" date="2020-06" db="EMBL/GenBank/DDBJ databases">
        <title>Haloterrigena sp. nov., an extremely halophilic archaeon isolated from a saline sediment.</title>
        <authorList>
            <person name="Liu B.-B."/>
        </authorList>
    </citation>
    <scope>NUCLEOTIDE SEQUENCE</scope>
    <source>
        <strain evidence="6">SYSU A121-1</strain>
    </source>
</reference>
<proteinExistence type="inferred from homology"/>
<feature type="region of interest" description="Disordered" evidence="4">
    <location>
        <begin position="1"/>
        <end position="27"/>
    </location>
</feature>
<gene>
    <name evidence="6" type="ORF">HT576_22135</name>
</gene>
<protein>
    <submittedName>
        <fullName evidence="6">Extracellular solute-binding protein</fullName>
    </submittedName>
</protein>
<dbReference type="RefSeq" id="WP_174703337.1">
    <property type="nucleotide sequence ID" value="NZ_JABURA010000003.1"/>
</dbReference>
<dbReference type="EMBL" id="JABURA010000003">
    <property type="protein sequence ID" value="NUB93682.1"/>
    <property type="molecule type" value="Genomic_DNA"/>
</dbReference>
<dbReference type="InterPro" id="IPR006059">
    <property type="entry name" value="SBP"/>
</dbReference>
<dbReference type="AlphaFoldDB" id="A0A8J8GSG7"/>
<evidence type="ECO:0000313" key="7">
    <source>
        <dbReference type="Proteomes" id="UP000728647"/>
    </source>
</evidence>
<keyword evidence="5" id="KW-0812">Transmembrane</keyword>
<keyword evidence="2" id="KW-0813">Transport</keyword>
<evidence type="ECO:0000256" key="4">
    <source>
        <dbReference type="SAM" id="MobiDB-lite"/>
    </source>
</evidence>
<name>A0A8J8GSG7_9EURY</name>
<evidence type="ECO:0000256" key="3">
    <source>
        <dbReference type="ARBA" id="ARBA00022729"/>
    </source>
</evidence>
<keyword evidence="5" id="KW-0472">Membrane</keyword>
<organism evidence="6 7">
    <name type="scientific">Haloterrigena gelatinilytica</name>
    <dbReference type="NCBI Taxonomy" id="2741724"/>
    <lineage>
        <taxon>Archaea</taxon>
        <taxon>Methanobacteriati</taxon>
        <taxon>Methanobacteriota</taxon>
        <taxon>Stenosarchaea group</taxon>
        <taxon>Halobacteria</taxon>
        <taxon>Halobacteriales</taxon>
        <taxon>Natrialbaceae</taxon>
        <taxon>Haloterrigena</taxon>
    </lineage>
</organism>
<dbReference type="Proteomes" id="UP000728647">
    <property type="component" value="Unassembled WGS sequence"/>
</dbReference>
<feature type="transmembrane region" description="Helical" evidence="5">
    <location>
        <begin position="31"/>
        <end position="52"/>
    </location>
</feature>
<keyword evidence="5" id="KW-1133">Transmembrane helix</keyword>
<evidence type="ECO:0000313" key="6">
    <source>
        <dbReference type="EMBL" id="NUB93682.1"/>
    </source>
</evidence>
<dbReference type="PANTHER" id="PTHR43649">
    <property type="entry name" value="ARABINOSE-BINDING PROTEIN-RELATED"/>
    <property type="match status" value="1"/>
</dbReference>
<keyword evidence="3" id="KW-0732">Signal</keyword>
<dbReference type="InterPro" id="IPR050490">
    <property type="entry name" value="Bact_solute-bd_prot1"/>
</dbReference>
<dbReference type="PANTHER" id="PTHR43649:SF34">
    <property type="entry name" value="ABC TRANSPORTER PERIPLASMIC-BINDING PROTEIN YCJN-RELATED"/>
    <property type="match status" value="1"/>
</dbReference>
<comment type="caution">
    <text evidence="6">The sequence shown here is derived from an EMBL/GenBank/DDBJ whole genome shotgun (WGS) entry which is preliminary data.</text>
</comment>
<sequence length="455" mass="49761">MPTSGRATNRSDRSEKSDSAATTKRRSRRRFLAGVGGAATVTALAGCVGGGGNDSDVSIIAVEGEGRLVENLIDDYVRDETDLSIDVTLFPYANLYERVSSVLTTGGTGYDAILMDDTWFPQFATHLDPLEQWLPDGLPTDQLIDTTVDITTWPTPGAPKVPSAEGMDEEIRGQVVVGNTQMFVYNTAYYEEVGEEEPETWDDVLRAGRSIDEEIADTNGYVIRGQRGNPANTNFMSIGWSNLGAMFDEDWKYQWDTGEGEDVVSFFVDDLKSISPDGVGSFNSDQVLNRIGEGSAAQGMAWPAAASTLLDDDTAEADNLEFIPIPEGEVQQAPMQGNWLLGINSNVSDSRKEDAGTVIQSIISKEAQDRYVDLGGVPFRHDTFQDNMDAEPWYEALYESLQNAKPRPRTPLWNEIDVTQGEYLNSALTGDMGPSEVVSQTKSEAESILENAGYY</sequence>
<evidence type="ECO:0000256" key="2">
    <source>
        <dbReference type="ARBA" id="ARBA00022448"/>
    </source>
</evidence>